<name>A0A6U4ZIK3_HEMAN</name>
<dbReference type="AlphaFoldDB" id="A0A6U4ZIK3"/>
<dbReference type="EMBL" id="HBFX01036362">
    <property type="protein sequence ID" value="CAD8970908.1"/>
    <property type="molecule type" value="Transcribed_RNA"/>
</dbReference>
<gene>
    <name evidence="1" type="ORF">HAND00432_LOCUS21907</name>
</gene>
<organism evidence="1">
    <name type="scientific">Hemiselmis andersenii</name>
    <name type="common">Cryptophyte alga</name>
    <dbReference type="NCBI Taxonomy" id="464988"/>
    <lineage>
        <taxon>Eukaryota</taxon>
        <taxon>Cryptophyceae</taxon>
        <taxon>Cryptomonadales</taxon>
        <taxon>Hemiselmidaceae</taxon>
        <taxon>Hemiselmis</taxon>
    </lineage>
</organism>
<accession>A0A6U4ZIK3</accession>
<sequence length="176" mass="19497">MNDVVVHVRDEFFMLADMSPPYAYYKASLGHLKATGSLGTVWIVTSLDLRKHEIVAKLQSEYGAKLHSGTVDQDHLFGRVAPNLIGGFGTYSWTMAYLSQGRRMFLPFWGSQESGANWLPWSALFIHDDPRVLYINCEDTGGKPLTAEEVMGGSTRFAKGVKSRGLPTCGPRKIVV</sequence>
<reference evidence="1" key="1">
    <citation type="submission" date="2021-01" db="EMBL/GenBank/DDBJ databases">
        <authorList>
            <person name="Corre E."/>
            <person name="Pelletier E."/>
            <person name="Niang G."/>
            <person name="Scheremetjew M."/>
            <person name="Finn R."/>
            <person name="Kale V."/>
            <person name="Holt S."/>
            <person name="Cochrane G."/>
            <person name="Meng A."/>
            <person name="Brown T."/>
            <person name="Cohen L."/>
        </authorList>
    </citation>
    <scope>NUCLEOTIDE SEQUENCE</scope>
    <source>
        <strain evidence="1">CCMP644</strain>
    </source>
</reference>
<proteinExistence type="predicted"/>
<protein>
    <submittedName>
        <fullName evidence="1">Uncharacterized protein</fullName>
    </submittedName>
</protein>
<evidence type="ECO:0000313" key="1">
    <source>
        <dbReference type="EMBL" id="CAD8970908.1"/>
    </source>
</evidence>